<keyword evidence="1" id="KW-0812">Transmembrane</keyword>
<accession>A0A198ACH9</accession>
<keyword evidence="1" id="KW-1133">Transmembrane helix</keyword>
<evidence type="ECO:0000256" key="1">
    <source>
        <dbReference type="SAM" id="Phobius"/>
    </source>
</evidence>
<dbReference type="AlphaFoldDB" id="A0A198ACH9"/>
<dbReference type="OrthoDB" id="2678785at2"/>
<keyword evidence="3" id="KW-1185">Reference proteome</keyword>
<feature type="transmembrane region" description="Helical" evidence="1">
    <location>
        <begin position="15"/>
        <end position="32"/>
    </location>
</feature>
<reference evidence="2 3" key="1">
    <citation type="submission" date="2016-05" db="EMBL/GenBank/DDBJ databases">
        <title>Paenibacillus sp. 1ZS3-15 nov., isolated from the rhizosphere soil.</title>
        <authorList>
            <person name="Zhang X.X."/>
            <person name="Zhang J."/>
        </authorList>
    </citation>
    <scope>NUCLEOTIDE SEQUENCE [LARGE SCALE GENOMIC DNA]</scope>
    <source>
        <strain evidence="2 3">1ZS3-15</strain>
    </source>
</reference>
<dbReference type="EMBL" id="LYPB01000063">
    <property type="protein sequence ID" value="OAS18658.1"/>
    <property type="molecule type" value="Genomic_DNA"/>
</dbReference>
<evidence type="ECO:0000313" key="2">
    <source>
        <dbReference type="EMBL" id="OAS18658.1"/>
    </source>
</evidence>
<dbReference type="Proteomes" id="UP000078454">
    <property type="component" value="Unassembled WGS sequence"/>
</dbReference>
<evidence type="ECO:0000313" key="3">
    <source>
        <dbReference type="Proteomes" id="UP000078454"/>
    </source>
</evidence>
<organism evidence="2 3">
    <name type="scientific">Paenibacillus oryzisoli</name>
    <dbReference type="NCBI Taxonomy" id="1850517"/>
    <lineage>
        <taxon>Bacteria</taxon>
        <taxon>Bacillati</taxon>
        <taxon>Bacillota</taxon>
        <taxon>Bacilli</taxon>
        <taxon>Bacillales</taxon>
        <taxon>Paenibacillaceae</taxon>
        <taxon>Paenibacillus</taxon>
    </lineage>
</organism>
<gene>
    <name evidence="2" type="ORF">A8708_28995</name>
</gene>
<comment type="caution">
    <text evidence="2">The sequence shown here is derived from an EMBL/GenBank/DDBJ whole genome shotgun (WGS) entry which is preliminary data.</text>
</comment>
<protein>
    <recommendedName>
        <fullName evidence="4">Lipoprotein SmpA/OmlA domain-containing protein</fullName>
    </recommendedName>
</protein>
<dbReference type="PROSITE" id="PS51257">
    <property type="entry name" value="PROKAR_LIPOPROTEIN"/>
    <property type="match status" value="1"/>
</dbReference>
<name>A0A198ACH9_9BACL</name>
<dbReference type="RefSeq" id="WP_068664096.1">
    <property type="nucleotide sequence ID" value="NZ_LYPB01000063.1"/>
</dbReference>
<evidence type="ECO:0008006" key="4">
    <source>
        <dbReference type="Google" id="ProtNLM"/>
    </source>
</evidence>
<sequence>MYEIIRNLSTNRGKFLGFVIAASILLIIIGCNEKKLAFDQDTWVEAKDNGSWRPRQKMAQYLIEQQTLIGKDRNEVIQLLGKPEAYENVPSNEMYYTIDLYYGLDIDPARIEYLIFSLDSNNRVSKYVRKTTLDKT</sequence>
<keyword evidence="1" id="KW-0472">Membrane</keyword>
<proteinExistence type="predicted"/>